<sequence length="96" mass="10402">MAYTFQSLDLPPEEEMVPAGEGGDVAWVDVDLNFRDDETGLEPMVRVRVPVAYGPVGNVDQMHSEAVRAAEDLAQLAASHLEENDVDSLVRMAMGG</sequence>
<name>A0A0N8PNC8_9GAMM</name>
<dbReference type="RefSeq" id="WP_054965425.1">
    <property type="nucleotide sequence ID" value="NZ_FMUN01000005.1"/>
</dbReference>
<dbReference type="EMBL" id="FMUN01000005">
    <property type="protein sequence ID" value="SCY36013.1"/>
    <property type="molecule type" value="Genomic_DNA"/>
</dbReference>
<dbReference type="AlphaFoldDB" id="A0A0N8PNC8"/>
<accession>A0A0N8PNC8</accession>
<proteinExistence type="predicted"/>
<dbReference type="STRING" id="381306.AN478_04520"/>
<reference evidence="3" key="1">
    <citation type="submission" date="2016-10" db="EMBL/GenBank/DDBJ databases">
        <authorList>
            <person name="Varghese N."/>
        </authorList>
    </citation>
    <scope>NUCLEOTIDE SEQUENCE [LARGE SCALE GENOMIC DNA]</scope>
    <source>
        <strain evidence="3">HL 19</strain>
    </source>
</reference>
<feature type="region of interest" description="Disordered" evidence="1">
    <location>
        <begin position="1"/>
        <end position="21"/>
    </location>
</feature>
<evidence type="ECO:0000313" key="2">
    <source>
        <dbReference type="EMBL" id="SCY36013.1"/>
    </source>
</evidence>
<keyword evidence="3" id="KW-1185">Reference proteome</keyword>
<organism evidence="2 3">
    <name type="scientific">Thiohalorhabdus denitrificans</name>
    <dbReference type="NCBI Taxonomy" id="381306"/>
    <lineage>
        <taxon>Bacteria</taxon>
        <taxon>Pseudomonadati</taxon>
        <taxon>Pseudomonadota</taxon>
        <taxon>Gammaproteobacteria</taxon>
        <taxon>Thiohalorhabdales</taxon>
        <taxon>Thiohalorhabdaceae</taxon>
        <taxon>Thiohalorhabdus</taxon>
    </lineage>
</organism>
<protein>
    <submittedName>
        <fullName evidence="2">Uncharacterized protein</fullName>
    </submittedName>
</protein>
<dbReference type="Proteomes" id="UP000183104">
    <property type="component" value="Unassembled WGS sequence"/>
</dbReference>
<gene>
    <name evidence="2" type="ORF">SAMN05661077_1872</name>
</gene>
<evidence type="ECO:0000256" key="1">
    <source>
        <dbReference type="SAM" id="MobiDB-lite"/>
    </source>
</evidence>
<evidence type="ECO:0000313" key="3">
    <source>
        <dbReference type="Proteomes" id="UP000183104"/>
    </source>
</evidence>